<dbReference type="STRING" id="118060.ATZ35_03450"/>
<keyword evidence="3" id="KW-0808">Transferase</keyword>
<dbReference type="RefSeq" id="WP_208929508.1">
    <property type="nucleotide sequence ID" value="NZ_CP013655.1"/>
</dbReference>
<dbReference type="GO" id="GO:0016020">
    <property type="term" value="C:membrane"/>
    <property type="evidence" value="ECO:0007669"/>
    <property type="project" value="UniProtKB-SubCell"/>
</dbReference>
<keyword evidence="7" id="KW-0547">Nucleotide-binding</keyword>
<dbReference type="Pfam" id="PF00672">
    <property type="entry name" value="HAMP"/>
    <property type="match status" value="1"/>
</dbReference>
<evidence type="ECO:0000256" key="3">
    <source>
        <dbReference type="ARBA" id="ARBA00022679"/>
    </source>
</evidence>
<dbReference type="InterPro" id="IPR036890">
    <property type="entry name" value="HATPase_C_sf"/>
</dbReference>
<dbReference type="Gene3D" id="6.10.340.10">
    <property type="match status" value="1"/>
</dbReference>
<keyword evidence="8" id="KW-1185">Reference proteome</keyword>
<dbReference type="SMART" id="SM00304">
    <property type="entry name" value="HAMP"/>
    <property type="match status" value="1"/>
</dbReference>
<dbReference type="AlphaFoldDB" id="A0A0U2WW44"/>
<evidence type="ECO:0000256" key="4">
    <source>
        <dbReference type="ARBA" id="ARBA00022777"/>
    </source>
</evidence>
<dbReference type="InterPro" id="IPR003594">
    <property type="entry name" value="HATPase_dom"/>
</dbReference>
<dbReference type="InterPro" id="IPR051552">
    <property type="entry name" value="HptR"/>
</dbReference>
<evidence type="ECO:0000313" key="8">
    <source>
        <dbReference type="Proteomes" id="UP000067523"/>
    </source>
</evidence>
<keyword evidence="5" id="KW-0472">Membrane</keyword>
<feature type="transmembrane region" description="Helical" evidence="5">
    <location>
        <begin position="282"/>
        <end position="301"/>
    </location>
</feature>
<dbReference type="PANTHER" id="PTHR42713:SF2">
    <property type="entry name" value="TWO-COMPONENT SENSOR KINASE YESM"/>
    <property type="match status" value="1"/>
</dbReference>
<keyword evidence="5" id="KW-0812">Transmembrane</keyword>
<dbReference type="SUPFAM" id="SSF55874">
    <property type="entry name" value="ATPase domain of HSP90 chaperone/DNA topoisomerase II/histidine kinase"/>
    <property type="match status" value="1"/>
</dbReference>
<evidence type="ECO:0000256" key="1">
    <source>
        <dbReference type="ARBA" id="ARBA00004370"/>
    </source>
</evidence>
<dbReference type="InterPro" id="IPR003660">
    <property type="entry name" value="HAMP_dom"/>
</dbReference>
<evidence type="ECO:0000259" key="6">
    <source>
        <dbReference type="PROSITE" id="PS50885"/>
    </source>
</evidence>
<feature type="transmembrane region" description="Helical" evidence="5">
    <location>
        <begin position="21"/>
        <end position="43"/>
    </location>
</feature>
<dbReference type="CDD" id="cd06225">
    <property type="entry name" value="HAMP"/>
    <property type="match status" value="1"/>
</dbReference>
<feature type="domain" description="HAMP" evidence="6">
    <location>
        <begin position="305"/>
        <end position="358"/>
    </location>
</feature>
<gene>
    <name evidence="7" type="ORF">ATZ35_03450</name>
</gene>
<reference evidence="8" key="1">
    <citation type="submission" date="2015-12" db="EMBL/GenBank/DDBJ databases">
        <authorList>
            <person name="Lauer A."/>
            <person name="Humrighouse B."/>
            <person name="Loparev V."/>
            <person name="Shewmaker P.L."/>
            <person name="Whitney A.M."/>
            <person name="McLaughlin R.W."/>
        </authorList>
    </citation>
    <scope>NUCLEOTIDE SEQUENCE [LARGE SCALE GENOMIC DNA]</scope>
    <source>
        <strain evidence="8">LMG 26678</strain>
    </source>
</reference>
<dbReference type="KEGG" id="erx:ATZ35_03450"/>
<evidence type="ECO:0000256" key="2">
    <source>
        <dbReference type="ARBA" id="ARBA00022553"/>
    </source>
</evidence>
<dbReference type="PROSITE" id="PS50885">
    <property type="entry name" value="HAMP"/>
    <property type="match status" value="1"/>
</dbReference>
<dbReference type="GO" id="GO:0005524">
    <property type="term" value="F:ATP binding"/>
    <property type="evidence" value="ECO:0007669"/>
    <property type="project" value="UniProtKB-KW"/>
</dbReference>
<dbReference type="Pfam" id="PF06580">
    <property type="entry name" value="His_kinase"/>
    <property type="match status" value="1"/>
</dbReference>
<organism evidence="7 8">
    <name type="scientific">Enterococcus rotai</name>
    <dbReference type="NCBI Taxonomy" id="118060"/>
    <lineage>
        <taxon>Bacteria</taxon>
        <taxon>Bacillati</taxon>
        <taxon>Bacillota</taxon>
        <taxon>Bacilli</taxon>
        <taxon>Lactobacillales</taxon>
        <taxon>Enterococcaceae</taxon>
        <taxon>Enterococcus</taxon>
    </lineage>
</organism>
<comment type="subcellular location">
    <subcellularLocation>
        <location evidence="1">Membrane</location>
    </subcellularLocation>
</comment>
<sequence>MRKKKPSSFNEKTLLNRLLKNYALILVTLILIGMVSIGMNTYWQSMGRGEITAQEAVDTIARSINDKNIQGKTMLNGLTDNQEKINNLNRYMDEPISNYLNYSYDQQLATGNYLFLPGQVKNFYTMYDNIESIIMVLNNYNDYYLSTADDKSGKKISGTPRLNNKFYLSYPITNPVTLEVLGSFYVEFSQKDIIDSLTHLTTFDGLSAYVFSSTGYQLLTYTEKNNTLDQQLIQQKMKEISLLPIQTLAQTNLLEHIQTTSGFDILVTVSKQQILTHVFFDLRILMIGGLGLIFLLLYLLYRTFTKYSQQVDIIMDSMALVTKGDLNTRINEQETQFELRELSKGINTMLDNIEQYIADIYKLEIKQQDAHMRALQSQISPHFLYNTLEYIRMYALSEGSEELADVVYAFSTLLRNNTDQAKTTTLEKELSFCEKYVYLYQMRYPDRIAYHFEIDDALKKLVLPKFSIQPLIENYFVHGIDFSRNDNAISVKAHLSNDQVKILIRDNGKGISPQKLALIETKLQSEQIELHGSIGLQNVNERLRAYFGPSFLMTIRPNETKGIAIELSFDDSFPKTEIGYNNSQTSSQ</sequence>
<dbReference type="Pfam" id="PF02518">
    <property type="entry name" value="HATPase_c"/>
    <property type="match status" value="1"/>
</dbReference>
<accession>A0A0U2WW44</accession>
<protein>
    <submittedName>
        <fullName evidence="7">ATP-binding protein</fullName>
    </submittedName>
</protein>
<dbReference type="Proteomes" id="UP000067523">
    <property type="component" value="Chromosome"/>
</dbReference>
<keyword evidence="4" id="KW-0418">Kinase</keyword>
<proteinExistence type="predicted"/>
<name>A0A0U2WW44_9ENTE</name>
<evidence type="ECO:0000313" key="7">
    <source>
        <dbReference type="EMBL" id="ALS36250.1"/>
    </source>
</evidence>
<dbReference type="InterPro" id="IPR010559">
    <property type="entry name" value="Sig_transdc_His_kin_internal"/>
</dbReference>
<evidence type="ECO:0000256" key="5">
    <source>
        <dbReference type="SAM" id="Phobius"/>
    </source>
</evidence>
<keyword evidence="2" id="KW-0597">Phosphoprotein</keyword>
<keyword evidence="7" id="KW-0067">ATP-binding</keyword>
<dbReference type="PANTHER" id="PTHR42713">
    <property type="entry name" value="HISTIDINE KINASE-RELATED"/>
    <property type="match status" value="1"/>
</dbReference>
<keyword evidence="5" id="KW-1133">Transmembrane helix</keyword>
<dbReference type="Gene3D" id="3.30.565.10">
    <property type="entry name" value="Histidine kinase-like ATPase, C-terminal domain"/>
    <property type="match status" value="1"/>
</dbReference>
<dbReference type="GO" id="GO:0000155">
    <property type="term" value="F:phosphorelay sensor kinase activity"/>
    <property type="evidence" value="ECO:0007669"/>
    <property type="project" value="InterPro"/>
</dbReference>
<dbReference type="EMBL" id="CP013655">
    <property type="protein sequence ID" value="ALS36250.1"/>
    <property type="molecule type" value="Genomic_DNA"/>
</dbReference>